<gene>
    <name evidence="1" type="ORF">ACIB24_17070</name>
</gene>
<dbReference type="RefSeq" id="WP_398282814.1">
    <property type="nucleotide sequence ID" value="NZ_JBITLV010000005.1"/>
</dbReference>
<evidence type="ECO:0000313" key="2">
    <source>
        <dbReference type="Proteomes" id="UP001612915"/>
    </source>
</evidence>
<reference evidence="1 2" key="1">
    <citation type="submission" date="2024-10" db="EMBL/GenBank/DDBJ databases">
        <title>The Natural Products Discovery Center: Release of the First 8490 Sequenced Strains for Exploring Actinobacteria Biosynthetic Diversity.</title>
        <authorList>
            <person name="Kalkreuter E."/>
            <person name="Kautsar S.A."/>
            <person name="Yang D."/>
            <person name="Bader C.D."/>
            <person name="Teijaro C.N."/>
            <person name="Fluegel L."/>
            <person name="Davis C.M."/>
            <person name="Simpson J.R."/>
            <person name="Lauterbach L."/>
            <person name="Steele A.D."/>
            <person name="Gui C."/>
            <person name="Meng S."/>
            <person name="Li G."/>
            <person name="Viehrig K."/>
            <person name="Ye F."/>
            <person name="Su P."/>
            <person name="Kiefer A.F."/>
            <person name="Nichols A."/>
            <person name="Cepeda A.J."/>
            <person name="Yan W."/>
            <person name="Fan B."/>
            <person name="Jiang Y."/>
            <person name="Adhikari A."/>
            <person name="Zheng C.-J."/>
            <person name="Schuster L."/>
            <person name="Cowan T.M."/>
            <person name="Smanski M.J."/>
            <person name="Chevrette M.G."/>
            <person name="De Carvalho L.P.S."/>
            <person name="Shen B."/>
        </authorList>
    </citation>
    <scope>NUCLEOTIDE SEQUENCE [LARGE SCALE GENOMIC DNA]</scope>
    <source>
        <strain evidence="1 2">NPDC049639</strain>
    </source>
</reference>
<evidence type="ECO:0000313" key="1">
    <source>
        <dbReference type="EMBL" id="MFI7588783.1"/>
    </source>
</evidence>
<keyword evidence="2" id="KW-1185">Reference proteome</keyword>
<name>A0ABW8ARS5_9ACTN</name>
<comment type="caution">
    <text evidence="1">The sequence shown here is derived from an EMBL/GenBank/DDBJ whole genome shotgun (WGS) entry which is preliminary data.</text>
</comment>
<organism evidence="1 2">
    <name type="scientific">Spongisporangium articulatum</name>
    <dbReference type="NCBI Taxonomy" id="3362603"/>
    <lineage>
        <taxon>Bacteria</taxon>
        <taxon>Bacillati</taxon>
        <taxon>Actinomycetota</taxon>
        <taxon>Actinomycetes</taxon>
        <taxon>Kineosporiales</taxon>
        <taxon>Kineosporiaceae</taxon>
        <taxon>Spongisporangium</taxon>
    </lineage>
</organism>
<protein>
    <submittedName>
        <fullName evidence="1">Uncharacterized protein</fullName>
    </submittedName>
</protein>
<accession>A0ABW8ARS5</accession>
<proteinExistence type="predicted"/>
<sequence>MRHHDQATTATALQDQAEAAARQASQALRDAALADPHITYSSGRAPLWVAAQLANVYTAVRAGTATYCPHIDAHHPRIVHAAVWAPGLITCTDCVPELLMPDPIEDDICDRCHQLSDRLHPGAIAGGPLLLTYGLCPPCDAIVNQLPAA</sequence>
<dbReference type="EMBL" id="JBITLV010000005">
    <property type="protein sequence ID" value="MFI7588783.1"/>
    <property type="molecule type" value="Genomic_DNA"/>
</dbReference>
<dbReference type="Proteomes" id="UP001612915">
    <property type="component" value="Unassembled WGS sequence"/>
</dbReference>